<reference evidence="1 2" key="1">
    <citation type="journal article" date="2012" name="Genome Biol.">
        <title>Genome and low-iron response of an oceanic diatom adapted to chronic iron limitation.</title>
        <authorList>
            <person name="Lommer M."/>
            <person name="Specht M."/>
            <person name="Roy A.S."/>
            <person name="Kraemer L."/>
            <person name="Andreson R."/>
            <person name="Gutowska M.A."/>
            <person name="Wolf J."/>
            <person name="Bergner S.V."/>
            <person name="Schilhabel M.B."/>
            <person name="Klostermeier U.C."/>
            <person name="Beiko R.G."/>
            <person name="Rosenstiel P."/>
            <person name="Hippler M."/>
            <person name="Laroche J."/>
        </authorList>
    </citation>
    <scope>NUCLEOTIDE SEQUENCE [LARGE SCALE GENOMIC DNA]</scope>
    <source>
        <strain evidence="1 2">CCMP1005</strain>
    </source>
</reference>
<dbReference type="InterPro" id="IPR011990">
    <property type="entry name" value="TPR-like_helical_dom_sf"/>
</dbReference>
<evidence type="ECO:0000313" key="2">
    <source>
        <dbReference type="Proteomes" id="UP000266841"/>
    </source>
</evidence>
<sequence length="85" mass="9810">MKGNVRSRYNLGITEYENGNYDLALQHWMISAKMGYEYSLSNIKEMFMNGHAAKAQYAEALIGYRDAVEDMRSPQREEAKRRLGA</sequence>
<dbReference type="AlphaFoldDB" id="K0R321"/>
<name>K0R321_THAOC</name>
<dbReference type="EMBL" id="AGNL01047625">
    <property type="protein sequence ID" value="EJK46635.1"/>
    <property type="molecule type" value="Genomic_DNA"/>
</dbReference>
<evidence type="ECO:0000313" key="1">
    <source>
        <dbReference type="EMBL" id="EJK46635.1"/>
    </source>
</evidence>
<dbReference type="SUPFAM" id="SSF81901">
    <property type="entry name" value="HCP-like"/>
    <property type="match status" value="1"/>
</dbReference>
<dbReference type="Proteomes" id="UP000266841">
    <property type="component" value="Unassembled WGS sequence"/>
</dbReference>
<protein>
    <submittedName>
        <fullName evidence="1">Uncharacterized protein</fullName>
    </submittedName>
</protein>
<keyword evidence="2" id="KW-1185">Reference proteome</keyword>
<dbReference type="Gene3D" id="1.25.40.10">
    <property type="entry name" value="Tetratricopeptide repeat domain"/>
    <property type="match status" value="1"/>
</dbReference>
<accession>K0R321</accession>
<organism evidence="1 2">
    <name type="scientific">Thalassiosira oceanica</name>
    <name type="common">Marine diatom</name>
    <dbReference type="NCBI Taxonomy" id="159749"/>
    <lineage>
        <taxon>Eukaryota</taxon>
        <taxon>Sar</taxon>
        <taxon>Stramenopiles</taxon>
        <taxon>Ochrophyta</taxon>
        <taxon>Bacillariophyta</taxon>
        <taxon>Coscinodiscophyceae</taxon>
        <taxon>Thalassiosirophycidae</taxon>
        <taxon>Thalassiosirales</taxon>
        <taxon>Thalassiosiraceae</taxon>
        <taxon>Thalassiosira</taxon>
    </lineage>
</organism>
<gene>
    <name evidence="1" type="ORF">THAOC_34687</name>
</gene>
<proteinExistence type="predicted"/>
<comment type="caution">
    <text evidence="1">The sequence shown here is derived from an EMBL/GenBank/DDBJ whole genome shotgun (WGS) entry which is preliminary data.</text>
</comment>